<evidence type="ECO:0000313" key="2">
    <source>
        <dbReference type="EMBL" id="CUV41789.1"/>
    </source>
</evidence>
<protein>
    <submittedName>
        <fullName evidence="1">Uncharacterized protein</fullName>
    </submittedName>
</protein>
<reference evidence="1" key="1">
    <citation type="submission" date="2015-10" db="EMBL/GenBank/DDBJ databases">
        <authorList>
            <person name="Gilbert D.G."/>
        </authorList>
    </citation>
    <scope>NUCLEOTIDE SEQUENCE</scope>
    <source>
        <strain evidence="1">Phyl III-seqv23</strain>
    </source>
</reference>
<organism evidence="1">
    <name type="scientific">Ralstonia solanacearum</name>
    <name type="common">Pseudomonas solanacearum</name>
    <dbReference type="NCBI Taxonomy" id="305"/>
    <lineage>
        <taxon>Bacteria</taxon>
        <taxon>Pseudomonadati</taxon>
        <taxon>Pseudomonadota</taxon>
        <taxon>Betaproteobacteria</taxon>
        <taxon>Burkholderiales</taxon>
        <taxon>Burkholderiaceae</taxon>
        <taxon>Ralstonia</taxon>
        <taxon>Ralstonia solanacearum species complex</taxon>
    </lineage>
</organism>
<evidence type="ECO:0000313" key="1">
    <source>
        <dbReference type="EMBL" id="CUV33043.1"/>
    </source>
</evidence>
<accession>A0A0S4VEJ2</accession>
<dbReference type="EMBL" id="LN899825">
    <property type="protein sequence ID" value="CUV33043.1"/>
    <property type="molecule type" value="Genomic_DNA"/>
</dbReference>
<proteinExistence type="predicted"/>
<gene>
    <name evidence="1" type="ORF">TD1301_v1_270031</name>
    <name evidence="2" type="ORF">TF3108_v1_850074</name>
</gene>
<sequence>MARPSGHAHGWRMDGAFIASPYAAIASARPSSDVVHAAKSPQLREISALPGRGLTLFPTIFTWALLLKTRPSAPRSMM</sequence>
<dbReference type="EMBL" id="LN899826">
    <property type="protein sequence ID" value="CUV41789.1"/>
    <property type="molecule type" value="Genomic_DNA"/>
</dbReference>
<dbReference type="AlphaFoldDB" id="A0A0S4VEJ2"/>
<name>A0A0S4VEJ2_RALSL</name>